<dbReference type="Pfam" id="PF13426">
    <property type="entry name" value="PAS_9"/>
    <property type="match status" value="1"/>
</dbReference>
<comment type="caution">
    <text evidence="6">The sequence shown here is derived from an EMBL/GenBank/DDBJ whole genome shotgun (WGS) entry which is preliminary data.</text>
</comment>
<dbReference type="NCBIfam" id="TIGR00229">
    <property type="entry name" value="sensory_box"/>
    <property type="match status" value="1"/>
</dbReference>
<dbReference type="CDD" id="cd16917">
    <property type="entry name" value="HATPase_UhpB-NarQ-NarX-like"/>
    <property type="match status" value="1"/>
</dbReference>
<dbReference type="SUPFAM" id="SSF55785">
    <property type="entry name" value="PYP-like sensor domain (PAS domain)"/>
    <property type="match status" value="1"/>
</dbReference>
<dbReference type="CDD" id="cd00130">
    <property type="entry name" value="PAS"/>
    <property type="match status" value="1"/>
</dbReference>
<dbReference type="InterPro" id="IPR000014">
    <property type="entry name" value="PAS"/>
</dbReference>
<dbReference type="SMART" id="SM00091">
    <property type="entry name" value="PAS"/>
    <property type="match status" value="1"/>
</dbReference>
<dbReference type="GO" id="GO:0016020">
    <property type="term" value="C:membrane"/>
    <property type="evidence" value="ECO:0007669"/>
    <property type="project" value="InterPro"/>
</dbReference>
<dbReference type="SMART" id="SM00387">
    <property type="entry name" value="HATPase_c"/>
    <property type="match status" value="1"/>
</dbReference>
<dbReference type="Pfam" id="PF07730">
    <property type="entry name" value="HisKA_3"/>
    <property type="match status" value="1"/>
</dbReference>
<dbReference type="Gene3D" id="3.30.450.20">
    <property type="entry name" value="PAS domain"/>
    <property type="match status" value="1"/>
</dbReference>
<dbReference type="Gene3D" id="1.20.5.1930">
    <property type="match status" value="1"/>
</dbReference>
<gene>
    <name evidence="6" type="ORF">DFJ66_7361</name>
</gene>
<dbReference type="Gene3D" id="3.30.565.10">
    <property type="entry name" value="Histidine kinase-like ATPase, C-terminal domain"/>
    <property type="match status" value="1"/>
</dbReference>
<dbReference type="InterPro" id="IPR011712">
    <property type="entry name" value="Sig_transdc_His_kin_sub3_dim/P"/>
</dbReference>
<proteinExistence type="predicted"/>
<dbReference type="InterPro" id="IPR035965">
    <property type="entry name" value="PAS-like_dom_sf"/>
</dbReference>
<evidence type="ECO:0000259" key="4">
    <source>
        <dbReference type="PROSITE" id="PS50112"/>
    </source>
</evidence>
<dbReference type="Proteomes" id="UP000272729">
    <property type="component" value="Unassembled WGS sequence"/>
</dbReference>
<keyword evidence="2" id="KW-0418">Kinase</keyword>
<dbReference type="SUPFAM" id="SSF55874">
    <property type="entry name" value="ATPase domain of HSP90 chaperone/DNA topoisomerase II/histidine kinase"/>
    <property type="match status" value="1"/>
</dbReference>
<name>A0A495XK05_9PSEU</name>
<dbReference type="InterPro" id="IPR000700">
    <property type="entry name" value="PAS-assoc_C"/>
</dbReference>
<keyword evidence="1" id="KW-0808">Transferase</keyword>
<accession>A0A495XK05</accession>
<sequence>MVHSGAMSGSPLRPEPLDQSAFRLLVEGVVDYAIFMLDPGGHIVSWNAGAERIKGYRAEEILGRHFSVFYPPEDIATDKPARELEAAIADGRLEDEGWRLRADGTRFWANVVITALFDDDGQLRGFGKVTRDMTERRRAEQALLERRRLVSHLVEAQELERRRIAWDVHDDSIQAMVAVGMRLQLLSATLPEEHRAAVDRLDTTVRDTVDRLRLLVFRLRPPELDQLGLVRALERYLGDIVPRWGLAYAVHDLLEREPVGDTAITIFRIFQEALANVGKHAQASTVEITLSTVDDGTLVDVSDDGRGGAVIDHRRPGTEHFGMIEMRERAETAGGWWTAGDRPGGGTSVRYWLPFTTPRPEHP</sequence>
<evidence type="ECO:0000313" key="7">
    <source>
        <dbReference type="Proteomes" id="UP000272729"/>
    </source>
</evidence>
<evidence type="ECO:0000256" key="1">
    <source>
        <dbReference type="ARBA" id="ARBA00022679"/>
    </source>
</evidence>
<dbReference type="SMART" id="SM00086">
    <property type="entry name" value="PAC"/>
    <property type="match status" value="1"/>
</dbReference>
<dbReference type="InterPro" id="IPR003594">
    <property type="entry name" value="HATPase_dom"/>
</dbReference>
<protein>
    <submittedName>
        <fullName evidence="6">PAS domain S-box-containing protein</fullName>
    </submittedName>
</protein>
<dbReference type="InterPro" id="IPR001610">
    <property type="entry name" value="PAC"/>
</dbReference>
<dbReference type="Pfam" id="PF02518">
    <property type="entry name" value="HATPase_c"/>
    <property type="match status" value="1"/>
</dbReference>
<dbReference type="InterPro" id="IPR036890">
    <property type="entry name" value="HATPase_C_sf"/>
</dbReference>
<dbReference type="GO" id="GO:0046983">
    <property type="term" value="F:protein dimerization activity"/>
    <property type="evidence" value="ECO:0007669"/>
    <property type="project" value="InterPro"/>
</dbReference>
<keyword evidence="7" id="KW-1185">Reference proteome</keyword>
<keyword evidence="3" id="KW-0902">Two-component regulatory system</keyword>
<reference evidence="6 7" key="1">
    <citation type="submission" date="2018-10" db="EMBL/GenBank/DDBJ databases">
        <title>Sequencing the genomes of 1000 actinobacteria strains.</title>
        <authorList>
            <person name="Klenk H.-P."/>
        </authorList>
    </citation>
    <scope>NUCLEOTIDE SEQUENCE [LARGE SCALE GENOMIC DNA]</scope>
    <source>
        <strain evidence="6 7">DSM 43911</strain>
    </source>
</reference>
<dbReference type="EMBL" id="RBXR01000001">
    <property type="protein sequence ID" value="RKT74019.1"/>
    <property type="molecule type" value="Genomic_DNA"/>
</dbReference>
<feature type="domain" description="PAC" evidence="5">
    <location>
        <begin position="93"/>
        <end position="145"/>
    </location>
</feature>
<evidence type="ECO:0000256" key="2">
    <source>
        <dbReference type="ARBA" id="ARBA00022777"/>
    </source>
</evidence>
<evidence type="ECO:0000256" key="3">
    <source>
        <dbReference type="ARBA" id="ARBA00023012"/>
    </source>
</evidence>
<dbReference type="AlphaFoldDB" id="A0A495XK05"/>
<feature type="domain" description="PAS" evidence="4">
    <location>
        <begin position="18"/>
        <end position="91"/>
    </location>
</feature>
<dbReference type="PROSITE" id="PS50113">
    <property type="entry name" value="PAC"/>
    <property type="match status" value="1"/>
</dbReference>
<evidence type="ECO:0000259" key="5">
    <source>
        <dbReference type="PROSITE" id="PS50113"/>
    </source>
</evidence>
<dbReference type="PANTHER" id="PTHR24421">
    <property type="entry name" value="NITRATE/NITRITE SENSOR PROTEIN NARX-RELATED"/>
    <property type="match status" value="1"/>
</dbReference>
<organism evidence="6 7">
    <name type="scientific">Saccharothrix variisporea</name>
    <dbReference type="NCBI Taxonomy" id="543527"/>
    <lineage>
        <taxon>Bacteria</taxon>
        <taxon>Bacillati</taxon>
        <taxon>Actinomycetota</taxon>
        <taxon>Actinomycetes</taxon>
        <taxon>Pseudonocardiales</taxon>
        <taxon>Pseudonocardiaceae</taxon>
        <taxon>Saccharothrix</taxon>
    </lineage>
</organism>
<evidence type="ECO:0000313" key="6">
    <source>
        <dbReference type="EMBL" id="RKT74019.1"/>
    </source>
</evidence>
<dbReference type="GO" id="GO:0000155">
    <property type="term" value="F:phosphorelay sensor kinase activity"/>
    <property type="evidence" value="ECO:0007669"/>
    <property type="project" value="InterPro"/>
</dbReference>
<dbReference type="InterPro" id="IPR050482">
    <property type="entry name" value="Sensor_HK_TwoCompSys"/>
</dbReference>
<dbReference type="PROSITE" id="PS50112">
    <property type="entry name" value="PAS"/>
    <property type="match status" value="1"/>
</dbReference>